<keyword evidence="3" id="KW-1185">Reference proteome</keyword>
<keyword evidence="1" id="KW-0812">Transmembrane</keyword>
<feature type="transmembrane region" description="Helical" evidence="1">
    <location>
        <begin position="21"/>
        <end position="40"/>
    </location>
</feature>
<gene>
    <name evidence="2" type="ORF">HS961_01840</name>
</gene>
<organism evidence="2 3">
    <name type="scientific">Comamonas piscis</name>
    <dbReference type="NCBI Taxonomy" id="1562974"/>
    <lineage>
        <taxon>Bacteria</taxon>
        <taxon>Pseudomonadati</taxon>
        <taxon>Pseudomonadota</taxon>
        <taxon>Betaproteobacteria</taxon>
        <taxon>Burkholderiales</taxon>
        <taxon>Comamonadaceae</taxon>
        <taxon>Comamonas</taxon>
    </lineage>
</organism>
<evidence type="ECO:0000256" key="1">
    <source>
        <dbReference type="SAM" id="Phobius"/>
    </source>
</evidence>
<feature type="transmembrane region" description="Helical" evidence="1">
    <location>
        <begin position="190"/>
        <end position="210"/>
    </location>
</feature>
<evidence type="ECO:0000313" key="3">
    <source>
        <dbReference type="Proteomes" id="UP000515240"/>
    </source>
</evidence>
<name>A0A7G5ECF3_9BURK</name>
<keyword evidence="1" id="KW-1133">Transmembrane helix</keyword>
<feature type="transmembrane region" description="Helical" evidence="1">
    <location>
        <begin position="93"/>
        <end position="112"/>
    </location>
</feature>
<dbReference type="AlphaFoldDB" id="A0A7G5ECF3"/>
<reference evidence="2 3" key="1">
    <citation type="journal article" date="2020" name="G3 (Bethesda)">
        <title>CeMbio - The Caenorhabditis elegans Microbiome Resource.</title>
        <authorList>
            <person name="Dirksen P."/>
            <person name="Assie A."/>
            <person name="Zimmermann J."/>
            <person name="Zhang F."/>
            <person name="Tietje A.M."/>
            <person name="Marsh S.A."/>
            <person name="Felix M.A."/>
            <person name="Shapira M."/>
            <person name="Kaleta C."/>
            <person name="Schulenburg H."/>
            <person name="Samuel B."/>
        </authorList>
    </citation>
    <scope>NUCLEOTIDE SEQUENCE [LARGE SCALE GENOMIC DNA]</scope>
    <source>
        <strain evidence="2 3">BIGb0172</strain>
    </source>
</reference>
<evidence type="ECO:0000313" key="2">
    <source>
        <dbReference type="EMBL" id="QMV71678.1"/>
    </source>
</evidence>
<accession>A0A7G5ECF3</accession>
<dbReference type="KEGG" id="cpis:HS961_01840"/>
<dbReference type="Proteomes" id="UP000515240">
    <property type="component" value="Chromosome"/>
</dbReference>
<dbReference type="EMBL" id="CP058554">
    <property type="protein sequence ID" value="QMV71678.1"/>
    <property type="molecule type" value="Genomic_DNA"/>
</dbReference>
<keyword evidence="1" id="KW-0472">Membrane</keyword>
<dbReference type="RefSeq" id="WP_182326112.1">
    <property type="nucleotide sequence ID" value="NZ_CP058554.1"/>
</dbReference>
<feature type="transmembrane region" description="Helical" evidence="1">
    <location>
        <begin position="119"/>
        <end position="140"/>
    </location>
</feature>
<sequence length="254" mass="28214">MALRMTRQHRGLRSYIWTWQHSAQLLVLLLTFWLVLWHAAPLLMREWADVLAWAWPHLGLGGSDGVEVKTTSLLGMPIDVVRTHFHVPAPNLWQWWGGALLSLGLMALSFVLSRERLPLIYGLRIVALLGIVGLLSYEFLPALAVSDVNRLLADNILDMGLAMLWLLPAVHALVLYIFPIPVLHKVAATLTGMLMLVVSIPLQAASLAWLSQQFSLLVTLPLYMLFSFLPQIAAQLGIYGLFMSFAPAPEHGGA</sequence>
<proteinExistence type="predicted"/>
<feature type="transmembrane region" description="Helical" evidence="1">
    <location>
        <begin position="222"/>
        <end position="242"/>
    </location>
</feature>
<feature type="transmembrane region" description="Helical" evidence="1">
    <location>
        <begin position="160"/>
        <end position="178"/>
    </location>
</feature>
<protein>
    <submittedName>
        <fullName evidence="2">Uncharacterized protein</fullName>
    </submittedName>
</protein>